<keyword evidence="1" id="KW-0677">Repeat</keyword>
<evidence type="ECO:0000313" key="2">
    <source>
        <dbReference type="EMBL" id="MDB2001728.1"/>
    </source>
</evidence>
<dbReference type="InterPro" id="IPR018337">
    <property type="entry name" value="Cell_wall/Cho-bd_repeat"/>
</dbReference>
<sequence length="65" mass="7212">MFGADGYAKSGLVFDPALGGYFYIDINTGMKTGWQLIDGKWYYSNPISDSKRGIMFTDAWIDGGM</sequence>
<evidence type="ECO:0000313" key="3">
    <source>
        <dbReference type="Proteomes" id="UP001300871"/>
    </source>
</evidence>
<dbReference type="Gene3D" id="2.10.270.10">
    <property type="entry name" value="Cholin Binding"/>
    <property type="match status" value="1"/>
</dbReference>
<comment type="caution">
    <text evidence="2">The sequence shown here is derived from an EMBL/GenBank/DDBJ whole genome shotgun (WGS) entry which is preliminary data.</text>
</comment>
<dbReference type="RefSeq" id="WP_243133664.1">
    <property type="nucleotide sequence ID" value="NZ_CACRUA010000052.1"/>
</dbReference>
<dbReference type="AlphaFoldDB" id="A0AAW6AWD3"/>
<protein>
    <submittedName>
        <fullName evidence="2">Uncharacterized protein</fullName>
    </submittedName>
</protein>
<dbReference type="EMBL" id="JAQLGM010000046">
    <property type="protein sequence ID" value="MDB2001728.1"/>
    <property type="molecule type" value="Genomic_DNA"/>
</dbReference>
<reference evidence="2" key="1">
    <citation type="submission" date="2023-01" db="EMBL/GenBank/DDBJ databases">
        <title>Human gut microbiome strain richness.</title>
        <authorList>
            <person name="Chen-Liaw A."/>
        </authorList>
    </citation>
    <scope>NUCLEOTIDE SEQUENCE</scope>
    <source>
        <strain evidence="2">B1_m1001713B170214d0_201011</strain>
    </source>
</reference>
<evidence type="ECO:0000256" key="1">
    <source>
        <dbReference type="ARBA" id="ARBA00022737"/>
    </source>
</evidence>
<organism evidence="2 3">
    <name type="scientific">Clostridium symbiosum</name>
    <name type="common">Bacteroides symbiosus</name>
    <dbReference type="NCBI Taxonomy" id="1512"/>
    <lineage>
        <taxon>Bacteria</taxon>
        <taxon>Bacillati</taxon>
        <taxon>Bacillota</taxon>
        <taxon>Clostridia</taxon>
        <taxon>Lachnospirales</taxon>
        <taxon>Lachnospiraceae</taxon>
        <taxon>Otoolea</taxon>
    </lineage>
</organism>
<gene>
    <name evidence="2" type="ORF">PM006_16115</name>
</gene>
<dbReference type="Pfam" id="PF01473">
    <property type="entry name" value="Choline_bind_1"/>
    <property type="match status" value="1"/>
</dbReference>
<dbReference type="GeneID" id="57967328"/>
<name>A0AAW6AWD3_CLOSY</name>
<dbReference type="SUPFAM" id="SSF69360">
    <property type="entry name" value="Cell wall binding repeat"/>
    <property type="match status" value="1"/>
</dbReference>
<proteinExistence type="predicted"/>
<accession>A0AAW6AWD3</accession>
<dbReference type="Proteomes" id="UP001300871">
    <property type="component" value="Unassembled WGS sequence"/>
</dbReference>